<keyword evidence="3" id="KW-1185">Reference proteome</keyword>
<feature type="compositionally biased region" description="Polar residues" evidence="1">
    <location>
        <begin position="379"/>
        <end position="394"/>
    </location>
</feature>
<dbReference type="Proteomes" id="UP000001514">
    <property type="component" value="Unassembled WGS sequence"/>
</dbReference>
<name>D8TG86_SELML</name>
<dbReference type="OMA" id="LGFSKWY"/>
<organism evidence="3">
    <name type="scientific">Selaginella moellendorffii</name>
    <name type="common">Spikemoss</name>
    <dbReference type="NCBI Taxonomy" id="88036"/>
    <lineage>
        <taxon>Eukaryota</taxon>
        <taxon>Viridiplantae</taxon>
        <taxon>Streptophyta</taxon>
        <taxon>Embryophyta</taxon>
        <taxon>Tracheophyta</taxon>
        <taxon>Lycopodiopsida</taxon>
        <taxon>Selaginellales</taxon>
        <taxon>Selaginellaceae</taxon>
        <taxon>Selaginella</taxon>
    </lineage>
</organism>
<sequence>MATGEIDGFASDHERELYERAHEAAKEAQRQGDAQLQAAVAAAAVSTVYYPVATPVRFSSWSLKFQDRRLEAVYCRKCGSDSDFNDLGPAACELAFCILRLWWTIDAGQSKDGVVILSHVCVAAWCMAMITSQLLFTKWYRQNRRLLLWQFAIVLWSWEGLQLYHTSNVGASVFREFCGLLTAFESLQKLLDMALVLLPQCILISFLYRVPFCLHVRSRCFGCGCQLVASIASKASSSHLLGIIAGHCLGSLLAYMVDRQARTDFLESLPRWILGDAVQCERGDSSWWNSFYPEFLEKPEPAAKEGENPRDNLERALAYRALGGFAGGFGGVSGLKCANPSSLSPASSSNSVDHPQLVSYSSDNENVTAGLEQLPDSWSMGNVSQGPDEQTLQDGDQEDREEHSASSASSRLESSSLRRRF</sequence>
<accession>D8TG86</accession>
<reference evidence="2 3" key="1">
    <citation type="journal article" date="2011" name="Science">
        <title>The Selaginella genome identifies genetic changes associated with the evolution of vascular plants.</title>
        <authorList>
            <person name="Banks J.A."/>
            <person name="Nishiyama T."/>
            <person name="Hasebe M."/>
            <person name="Bowman J.L."/>
            <person name="Gribskov M."/>
            <person name="dePamphilis C."/>
            <person name="Albert V.A."/>
            <person name="Aono N."/>
            <person name="Aoyama T."/>
            <person name="Ambrose B.A."/>
            <person name="Ashton N.W."/>
            <person name="Axtell M.J."/>
            <person name="Barker E."/>
            <person name="Barker M.S."/>
            <person name="Bennetzen J.L."/>
            <person name="Bonawitz N.D."/>
            <person name="Chapple C."/>
            <person name="Cheng C."/>
            <person name="Correa L.G."/>
            <person name="Dacre M."/>
            <person name="DeBarry J."/>
            <person name="Dreyer I."/>
            <person name="Elias M."/>
            <person name="Engstrom E.M."/>
            <person name="Estelle M."/>
            <person name="Feng L."/>
            <person name="Finet C."/>
            <person name="Floyd S.K."/>
            <person name="Frommer W.B."/>
            <person name="Fujita T."/>
            <person name="Gramzow L."/>
            <person name="Gutensohn M."/>
            <person name="Harholt J."/>
            <person name="Hattori M."/>
            <person name="Heyl A."/>
            <person name="Hirai T."/>
            <person name="Hiwatashi Y."/>
            <person name="Ishikawa M."/>
            <person name="Iwata M."/>
            <person name="Karol K.G."/>
            <person name="Koehler B."/>
            <person name="Kolukisaoglu U."/>
            <person name="Kubo M."/>
            <person name="Kurata T."/>
            <person name="Lalonde S."/>
            <person name="Li K."/>
            <person name="Li Y."/>
            <person name="Litt A."/>
            <person name="Lyons E."/>
            <person name="Manning G."/>
            <person name="Maruyama T."/>
            <person name="Michael T.P."/>
            <person name="Mikami K."/>
            <person name="Miyazaki S."/>
            <person name="Morinaga S."/>
            <person name="Murata T."/>
            <person name="Mueller-Roeber B."/>
            <person name="Nelson D.R."/>
            <person name="Obara M."/>
            <person name="Oguri Y."/>
            <person name="Olmstead R.G."/>
            <person name="Onodera N."/>
            <person name="Petersen B.L."/>
            <person name="Pils B."/>
            <person name="Prigge M."/>
            <person name="Rensing S.A."/>
            <person name="Riano-Pachon D.M."/>
            <person name="Roberts A.W."/>
            <person name="Sato Y."/>
            <person name="Scheller H.V."/>
            <person name="Schulz B."/>
            <person name="Schulz C."/>
            <person name="Shakirov E.V."/>
            <person name="Shibagaki N."/>
            <person name="Shinohara N."/>
            <person name="Shippen D.E."/>
            <person name="Soerensen I."/>
            <person name="Sotooka R."/>
            <person name="Sugimoto N."/>
            <person name="Sugita M."/>
            <person name="Sumikawa N."/>
            <person name="Tanurdzic M."/>
            <person name="Theissen G."/>
            <person name="Ulvskov P."/>
            <person name="Wakazuki S."/>
            <person name="Weng J.K."/>
            <person name="Willats W.W."/>
            <person name="Wipf D."/>
            <person name="Wolf P.G."/>
            <person name="Yang L."/>
            <person name="Zimmer A.D."/>
            <person name="Zhu Q."/>
            <person name="Mitros T."/>
            <person name="Hellsten U."/>
            <person name="Loque D."/>
            <person name="Otillar R."/>
            <person name="Salamov A."/>
            <person name="Schmutz J."/>
            <person name="Shapiro H."/>
            <person name="Lindquist E."/>
            <person name="Lucas S."/>
            <person name="Rokhsar D."/>
            <person name="Grigoriev I.V."/>
        </authorList>
    </citation>
    <scope>NUCLEOTIDE SEQUENCE [LARGE SCALE GENOMIC DNA]</scope>
</reference>
<feature type="region of interest" description="Disordered" evidence="1">
    <location>
        <begin position="370"/>
        <end position="421"/>
    </location>
</feature>
<protein>
    <submittedName>
        <fullName evidence="2">Uncharacterized protein</fullName>
    </submittedName>
</protein>
<proteinExistence type="predicted"/>
<dbReference type="AlphaFoldDB" id="D8TG86"/>
<dbReference type="KEGG" id="smo:SELMODRAFT_432514"/>
<dbReference type="EMBL" id="GL377949">
    <property type="protein sequence ID" value="EFJ04333.1"/>
    <property type="molecule type" value="Genomic_DNA"/>
</dbReference>
<gene>
    <name evidence="2" type="ORF">SELMODRAFT_432514</name>
</gene>
<feature type="compositionally biased region" description="Low complexity" evidence="1">
    <location>
        <begin position="405"/>
        <end position="415"/>
    </location>
</feature>
<dbReference type="HOGENOM" id="CLU_652828_0_0_1"/>
<evidence type="ECO:0000256" key="1">
    <source>
        <dbReference type="SAM" id="MobiDB-lite"/>
    </source>
</evidence>
<evidence type="ECO:0000313" key="2">
    <source>
        <dbReference type="EMBL" id="EFJ04333.1"/>
    </source>
</evidence>
<dbReference type="Gramene" id="EFJ04333">
    <property type="protein sequence ID" value="EFJ04333"/>
    <property type="gene ID" value="SELMODRAFT_432514"/>
</dbReference>
<evidence type="ECO:0000313" key="3">
    <source>
        <dbReference type="Proteomes" id="UP000001514"/>
    </source>
</evidence>
<dbReference type="InParanoid" id="D8TG86"/>